<keyword evidence="5 9" id="KW-1133">Transmembrane helix</keyword>
<evidence type="ECO:0000256" key="5">
    <source>
        <dbReference type="ARBA" id="ARBA00022989"/>
    </source>
</evidence>
<comment type="caution">
    <text evidence="10">The sequence shown here is derived from an EMBL/GenBank/DDBJ whole genome shotgun (WGS) entry which is preliminary data.</text>
</comment>
<keyword evidence="7" id="KW-0539">Nucleus</keyword>
<dbReference type="Pfam" id="PF10225">
    <property type="entry name" value="NEMP"/>
    <property type="match status" value="1"/>
</dbReference>
<organism evidence="10 11">
    <name type="scientific">Dendrobium chrysotoxum</name>
    <name type="common">Orchid</name>
    <dbReference type="NCBI Taxonomy" id="161865"/>
    <lineage>
        <taxon>Eukaryota</taxon>
        <taxon>Viridiplantae</taxon>
        <taxon>Streptophyta</taxon>
        <taxon>Embryophyta</taxon>
        <taxon>Tracheophyta</taxon>
        <taxon>Spermatophyta</taxon>
        <taxon>Magnoliopsida</taxon>
        <taxon>Liliopsida</taxon>
        <taxon>Asparagales</taxon>
        <taxon>Orchidaceae</taxon>
        <taxon>Epidendroideae</taxon>
        <taxon>Malaxideae</taxon>
        <taxon>Dendrobiinae</taxon>
        <taxon>Dendrobium</taxon>
    </lineage>
</organism>
<proteinExistence type="inferred from homology"/>
<keyword evidence="4" id="KW-0732">Signal</keyword>
<dbReference type="PANTHER" id="PTHR31587">
    <property type="entry name" value="TRANSMEMBRANE PROTEIN (DUF2215)"/>
    <property type="match status" value="1"/>
</dbReference>
<gene>
    <name evidence="10" type="ORF">IEQ34_002354</name>
</gene>
<evidence type="ECO:0000256" key="1">
    <source>
        <dbReference type="ARBA" id="ARBA00004575"/>
    </source>
</evidence>
<evidence type="ECO:0000313" key="10">
    <source>
        <dbReference type="EMBL" id="KAH0469122.1"/>
    </source>
</evidence>
<dbReference type="EMBL" id="JAGFBR010000003">
    <property type="protein sequence ID" value="KAH0469122.1"/>
    <property type="molecule type" value="Genomic_DNA"/>
</dbReference>
<dbReference type="PANTHER" id="PTHR31587:SF3">
    <property type="entry name" value="EXPRESSED PROTEIN"/>
    <property type="match status" value="1"/>
</dbReference>
<dbReference type="Proteomes" id="UP000775213">
    <property type="component" value="Unassembled WGS sequence"/>
</dbReference>
<feature type="region of interest" description="Disordered" evidence="8">
    <location>
        <begin position="511"/>
        <end position="530"/>
    </location>
</feature>
<accession>A0AAV7HJN4</accession>
<feature type="compositionally biased region" description="Polar residues" evidence="8">
    <location>
        <begin position="428"/>
        <end position="450"/>
    </location>
</feature>
<evidence type="ECO:0000256" key="9">
    <source>
        <dbReference type="SAM" id="Phobius"/>
    </source>
</evidence>
<keyword evidence="11" id="KW-1185">Reference proteome</keyword>
<evidence type="ECO:0000256" key="3">
    <source>
        <dbReference type="ARBA" id="ARBA00022692"/>
    </source>
</evidence>
<reference evidence="10 11" key="1">
    <citation type="journal article" date="2021" name="Hortic Res">
        <title>Chromosome-scale assembly of the Dendrobium chrysotoxum genome enhances the understanding of orchid evolution.</title>
        <authorList>
            <person name="Zhang Y."/>
            <person name="Zhang G.Q."/>
            <person name="Zhang D."/>
            <person name="Liu X.D."/>
            <person name="Xu X.Y."/>
            <person name="Sun W.H."/>
            <person name="Yu X."/>
            <person name="Zhu X."/>
            <person name="Wang Z.W."/>
            <person name="Zhao X."/>
            <person name="Zhong W.Y."/>
            <person name="Chen H."/>
            <person name="Yin W.L."/>
            <person name="Huang T."/>
            <person name="Niu S.C."/>
            <person name="Liu Z.J."/>
        </authorList>
    </citation>
    <scope>NUCLEOTIDE SEQUENCE [LARGE SCALE GENOMIC DNA]</scope>
    <source>
        <strain evidence="10">Lindl</strain>
    </source>
</reference>
<feature type="region of interest" description="Disordered" evidence="8">
    <location>
        <begin position="418"/>
        <end position="451"/>
    </location>
</feature>
<evidence type="ECO:0000256" key="6">
    <source>
        <dbReference type="ARBA" id="ARBA00023136"/>
    </source>
</evidence>
<feature type="transmembrane region" description="Helical" evidence="9">
    <location>
        <begin position="296"/>
        <end position="316"/>
    </location>
</feature>
<name>A0AAV7HJN4_DENCH</name>
<feature type="compositionally biased region" description="Low complexity" evidence="8">
    <location>
        <begin position="517"/>
        <end position="530"/>
    </location>
</feature>
<keyword evidence="6 9" id="KW-0472">Membrane</keyword>
<evidence type="ECO:0000256" key="7">
    <source>
        <dbReference type="ARBA" id="ARBA00023242"/>
    </source>
</evidence>
<feature type="region of interest" description="Disordered" evidence="8">
    <location>
        <begin position="1"/>
        <end position="39"/>
    </location>
</feature>
<evidence type="ECO:0000256" key="4">
    <source>
        <dbReference type="ARBA" id="ARBA00022729"/>
    </source>
</evidence>
<keyword evidence="3 9" id="KW-0812">Transmembrane</keyword>
<protein>
    <recommendedName>
        <fullName evidence="12">Transmembrane protein</fullName>
    </recommendedName>
</protein>
<evidence type="ECO:0008006" key="12">
    <source>
        <dbReference type="Google" id="ProtNLM"/>
    </source>
</evidence>
<evidence type="ECO:0000256" key="2">
    <source>
        <dbReference type="ARBA" id="ARBA00005748"/>
    </source>
</evidence>
<evidence type="ECO:0000313" key="11">
    <source>
        <dbReference type="Proteomes" id="UP000775213"/>
    </source>
</evidence>
<dbReference type="InterPro" id="IPR019358">
    <property type="entry name" value="NEMP_fam"/>
</dbReference>
<evidence type="ECO:0000256" key="8">
    <source>
        <dbReference type="SAM" id="MobiDB-lite"/>
    </source>
</evidence>
<dbReference type="GO" id="GO:0005637">
    <property type="term" value="C:nuclear inner membrane"/>
    <property type="evidence" value="ECO:0007669"/>
    <property type="project" value="UniProtKB-SubCell"/>
</dbReference>
<comment type="subcellular location">
    <subcellularLocation>
        <location evidence="1">Nucleus inner membrane</location>
        <topology evidence="1">Multi-pass membrane protein</topology>
        <orientation evidence="1">Nucleoplasmic side</orientation>
    </subcellularLocation>
</comment>
<sequence length="549" mass="60405">MKLKLPPRPLSAQRAASPVARRQIARPEKAAIPSSGKAMARSSISSSPSSIFDRVIHFLLSLSPLFLLSSSHPTSFPGVSIQNPTIQLFPSLHAGGFCDRVRVSGTSRLNLKSYASSLHVTAKASEDMPQRLHGNIGICFHRNASLGTCECGHDDWRSLQNGEWKSVISPYDTRFIDVKSIEKISGSITVYVEEEFQQWRLFCLGIGFVMLLMAPIVSKWVPFYYSSSMALGVLLVILLILFQGMKLLPMGRKNVLYLTLYGSVLGIGSYIAHYFSTIVNSILVSFGLSEEMHNPVSVFLLVGIALAGAALGYWIVRKFFLSEDGKIDPGIAQFVKWAMRIIAMVLILQSSLDALLSVVALGACWSLCSLITSIELSTPATSPNSQIKKSSLWQQRTWQASSGSNRNVEFLNRSAGKGSGQPLWGSPSYHQVLSGSPSKGQMSSTPATNTRNRRLSEDFYSSFHKTPTRKFSKMEWEDLTRESTREALSDWASTPEVSKWITDNAHRLKLSHDSSSEDTMGSSSGSSEETAVEEANCLSLFKWSFALSS</sequence>
<feature type="transmembrane region" description="Helical" evidence="9">
    <location>
        <begin position="254"/>
        <end position="276"/>
    </location>
</feature>
<dbReference type="AlphaFoldDB" id="A0AAV7HJN4"/>
<comment type="similarity">
    <text evidence="2">Belongs to the NEMP family.</text>
</comment>
<feature type="transmembrane region" description="Helical" evidence="9">
    <location>
        <begin position="223"/>
        <end position="242"/>
    </location>
</feature>
<feature type="transmembrane region" description="Helical" evidence="9">
    <location>
        <begin position="337"/>
        <end position="363"/>
    </location>
</feature>